<evidence type="ECO:0000256" key="2">
    <source>
        <dbReference type="SAM" id="MobiDB-lite"/>
    </source>
</evidence>
<dbReference type="InterPro" id="IPR029057">
    <property type="entry name" value="PRTase-like"/>
</dbReference>
<dbReference type="CDD" id="cd06223">
    <property type="entry name" value="PRTases_typeI"/>
    <property type="match status" value="1"/>
</dbReference>
<comment type="caution">
    <text evidence="3">The sequence shown here is derived from an EMBL/GenBank/DDBJ whole genome shotgun (WGS) entry which is preliminary data.</text>
</comment>
<dbReference type="Proteomes" id="UP000664209">
    <property type="component" value="Unassembled WGS sequence"/>
</dbReference>
<dbReference type="EMBL" id="JAGEMK010000001">
    <property type="protein sequence ID" value="MBO1750907.1"/>
    <property type="molecule type" value="Genomic_DNA"/>
</dbReference>
<dbReference type="AlphaFoldDB" id="A0A939RSE1"/>
<dbReference type="InterPro" id="IPR000836">
    <property type="entry name" value="PRTase_dom"/>
</dbReference>
<dbReference type="SUPFAM" id="SSF53271">
    <property type="entry name" value="PRTase-like"/>
    <property type="match status" value="1"/>
</dbReference>
<evidence type="ECO:0000313" key="4">
    <source>
        <dbReference type="Proteomes" id="UP000664209"/>
    </source>
</evidence>
<keyword evidence="4" id="KW-1185">Reference proteome</keyword>
<comment type="similarity">
    <text evidence="1">Belongs to the ComF/GntX family.</text>
</comment>
<evidence type="ECO:0000256" key="1">
    <source>
        <dbReference type="ARBA" id="ARBA00008007"/>
    </source>
</evidence>
<dbReference type="InterPro" id="IPR051910">
    <property type="entry name" value="ComF/GntX_DNA_util-trans"/>
</dbReference>
<dbReference type="PANTHER" id="PTHR47505:SF1">
    <property type="entry name" value="DNA UTILIZATION PROTEIN YHGH"/>
    <property type="match status" value="1"/>
</dbReference>
<gene>
    <name evidence="3" type="ORF">J4G33_03735</name>
</gene>
<protein>
    <submittedName>
        <fullName evidence="3">ComF family protein</fullName>
    </submittedName>
</protein>
<sequence length="237" mass="24849">MARLVLPVQCPGCGVWDQPLCPPCERLLRGCLGDGPVRRCEQHVPRLDRMDGTTPLPVWVATDYAGPVRGVVVAWKDRGRTDLSRPLGRAATDLGRGVAADLATATAGEPVRVVPVPSTARARRRRGEDLVGGLAAAVARGLTEQGVPAHPVPRLSRRGGGRDQVGLGARARDVNTAGAWRLRPGYAEDRRAPHLLVDDVVTTGSTLAGCERALSGSGALVLGAVVLAATPPPTRDL</sequence>
<organism evidence="3 4">
    <name type="scientific">Actinotalea soli</name>
    <dbReference type="NCBI Taxonomy" id="2819234"/>
    <lineage>
        <taxon>Bacteria</taxon>
        <taxon>Bacillati</taxon>
        <taxon>Actinomycetota</taxon>
        <taxon>Actinomycetes</taxon>
        <taxon>Micrococcales</taxon>
        <taxon>Cellulomonadaceae</taxon>
        <taxon>Actinotalea</taxon>
    </lineage>
</organism>
<dbReference type="PANTHER" id="PTHR47505">
    <property type="entry name" value="DNA UTILIZATION PROTEIN YHGH"/>
    <property type="match status" value="1"/>
</dbReference>
<reference evidence="3" key="1">
    <citation type="submission" date="2021-03" db="EMBL/GenBank/DDBJ databases">
        <title>Actinotalea soli sp. nov., isolated from soil.</title>
        <authorList>
            <person name="Ping W."/>
            <person name="Zhang J."/>
        </authorList>
    </citation>
    <scope>NUCLEOTIDE SEQUENCE</scope>
    <source>
        <strain evidence="3">BY-33</strain>
    </source>
</reference>
<accession>A0A939RSE1</accession>
<proteinExistence type="inferred from homology"/>
<name>A0A939RSE1_9CELL</name>
<dbReference type="Gene3D" id="3.40.50.2020">
    <property type="match status" value="1"/>
</dbReference>
<evidence type="ECO:0000313" key="3">
    <source>
        <dbReference type="EMBL" id="MBO1750907.1"/>
    </source>
</evidence>
<feature type="region of interest" description="Disordered" evidence="2">
    <location>
        <begin position="147"/>
        <end position="166"/>
    </location>
</feature>